<protein>
    <recommendedName>
        <fullName evidence="3">NlpC/P60 family protein</fullName>
    </recommendedName>
</protein>
<dbReference type="SUPFAM" id="SSF89372">
    <property type="entry name" value="Fucose-specific lectin"/>
    <property type="match status" value="1"/>
</dbReference>
<reference evidence="1" key="1">
    <citation type="submission" date="2023-02" db="EMBL/GenBank/DDBJ databases">
        <title>Actinokineospora globicatena NBRC 15670.</title>
        <authorList>
            <person name="Ichikawa N."/>
            <person name="Sato H."/>
            <person name="Tonouchi N."/>
        </authorList>
    </citation>
    <scope>NUCLEOTIDE SEQUENCE</scope>
    <source>
        <strain evidence="1">NBRC 15670</strain>
    </source>
</reference>
<dbReference type="EMBL" id="BSSD01000002">
    <property type="protein sequence ID" value="GLW91116.1"/>
    <property type="molecule type" value="Genomic_DNA"/>
</dbReference>
<accession>A0A9W6V9K1</accession>
<organism evidence="1 2">
    <name type="scientific">Actinokineospora globicatena</name>
    <dbReference type="NCBI Taxonomy" id="103729"/>
    <lineage>
        <taxon>Bacteria</taxon>
        <taxon>Bacillati</taxon>
        <taxon>Actinomycetota</taxon>
        <taxon>Actinomycetes</taxon>
        <taxon>Pseudonocardiales</taxon>
        <taxon>Pseudonocardiaceae</taxon>
        <taxon>Actinokineospora</taxon>
    </lineage>
</organism>
<dbReference type="Gene3D" id="2.120.10.70">
    <property type="entry name" value="Fucose-specific lectin"/>
    <property type="match status" value="1"/>
</dbReference>
<name>A0A9W6V9K1_9PSEU</name>
<dbReference type="Gene3D" id="3.90.1720.10">
    <property type="entry name" value="endopeptidase domain like (from Nostoc punctiforme)"/>
    <property type="match status" value="1"/>
</dbReference>
<comment type="caution">
    <text evidence="1">The sequence shown here is derived from an EMBL/GenBank/DDBJ whole genome shotgun (WGS) entry which is preliminary data.</text>
</comment>
<dbReference type="AlphaFoldDB" id="A0A9W6V9K1"/>
<evidence type="ECO:0000313" key="1">
    <source>
        <dbReference type="EMBL" id="GLW91116.1"/>
    </source>
</evidence>
<proteinExistence type="predicted"/>
<evidence type="ECO:0000313" key="2">
    <source>
        <dbReference type="Proteomes" id="UP001165042"/>
    </source>
</evidence>
<keyword evidence="2" id="KW-1185">Reference proteome</keyword>
<gene>
    <name evidence="1" type="ORF">Aglo03_19320</name>
</gene>
<evidence type="ECO:0008006" key="3">
    <source>
        <dbReference type="Google" id="ProtNLM"/>
    </source>
</evidence>
<sequence length="536" mass="57387">MAAVNAPITRSEVRVRARSWIDQRVPYSQDNGSPHKNQYGSYRRDCSGYVSMAWKLNASYTTYSIQPLMNTIPRADLTFGDALWKRDGDSGHLALFVGWADGAHTKPIVWEEYDYGHFAEERVWSASYAATFTPKRYKNILEDPAPEEPDTTPKYVRSVVNAGNSQAYGIAADGHVVSTFWSANNATNGGWSGWFTIPTGYGDGVVGPNATVTVSTLNGAPQLFTTAPDGRVISTFWSANTTTNGGWHEWFPIPGGFSDGIVAPNAVVTALGNQIYTTAPDGRVMSTFWSADITTNGGWHEWFAIPTGYGDGTTAPNSTITATTLNGQTHLFATAPDGHVIATFWSPDVTANGGWHDWFTIPTGYADGVAAPNSVVTATVLNGTVQLFTTAPDGRVISTFWSASATTNGGWNGWFPIPGGHQDGKTRANSTISVQDGQLYTTAPDGRVISTFWSPNTTTNGGWHDWFTIPTGYADGVTAASTAVSATKLNGQPQLFTVASDGKVISTFWSANTTTNGGWNGWFPIFGGAGNGSVRS</sequence>
<dbReference type="Proteomes" id="UP001165042">
    <property type="component" value="Unassembled WGS sequence"/>
</dbReference>